<dbReference type="EMBL" id="OW152837">
    <property type="protein sequence ID" value="CAH2057946.1"/>
    <property type="molecule type" value="Genomic_DNA"/>
</dbReference>
<name>A0ABN8ILE6_9NEOP</name>
<feature type="non-terminal residue" evidence="2">
    <location>
        <position position="140"/>
    </location>
</feature>
<feature type="region of interest" description="Disordered" evidence="1">
    <location>
        <begin position="1"/>
        <end position="30"/>
    </location>
</feature>
<reference evidence="2" key="1">
    <citation type="submission" date="2022-03" db="EMBL/GenBank/DDBJ databases">
        <authorList>
            <person name="Martin H S."/>
        </authorList>
    </citation>
    <scope>NUCLEOTIDE SEQUENCE</scope>
</reference>
<protein>
    <submittedName>
        <fullName evidence="2">Uncharacterized protein</fullName>
    </submittedName>
</protein>
<proteinExistence type="predicted"/>
<gene>
    <name evidence="2" type="ORF">IPOD504_LOCUS10371</name>
</gene>
<dbReference type="Proteomes" id="UP000837857">
    <property type="component" value="Chromosome 25"/>
</dbReference>
<organism evidence="2 3">
    <name type="scientific">Iphiclides podalirius</name>
    <name type="common">scarce swallowtail</name>
    <dbReference type="NCBI Taxonomy" id="110791"/>
    <lineage>
        <taxon>Eukaryota</taxon>
        <taxon>Metazoa</taxon>
        <taxon>Ecdysozoa</taxon>
        <taxon>Arthropoda</taxon>
        <taxon>Hexapoda</taxon>
        <taxon>Insecta</taxon>
        <taxon>Pterygota</taxon>
        <taxon>Neoptera</taxon>
        <taxon>Endopterygota</taxon>
        <taxon>Lepidoptera</taxon>
        <taxon>Glossata</taxon>
        <taxon>Ditrysia</taxon>
        <taxon>Papilionoidea</taxon>
        <taxon>Papilionidae</taxon>
        <taxon>Papilioninae</taxon>
        <taxon>Iphiclides</taxon>
    </lineage>
</organism>
<keyword evidence="3" id="KW-1185">Reference proteome</keyword>
<feature type="region of interest" description="Disordered" evidence="1">
    <location>
        <begin position="45"/>
        <end position="83"/>
    </location>
</feature>
<sequence>MAETQNGQCLEDEKDDKITSNCNEKNADPPKEIVTINIDNVEGGKTDSCQTKARESNGNGVACDNKGKLELPKGVMGAPRSGHRMSFMEEESAKERMRMALLKQCSAILKQGDQRYNKESLHRTFQDEVRISILTFTHTG</sequence>
<evidence type="ECO:0000256" key="1">
    <source>
        <dbReference type="SAM" id="MobiDB-lite"/>
    </source>
</evidence>
<evidence type="ECO:0000313" key="2">
    <source>
        <dbReference type="EMBL" id="CAH2057946.1"/>
    </source>
</evidence>
<accession>A0ABN8ILE6</accession>
<evidence type="ECO:0000313" key="3">
    <source>
        <dbReference type="Proteomes" id="UP000837857"/>
    </source>
</evidence>
<feature type="compositionally biased region" description="Polar residues" evidence="1">
    <location>
        <begin position="47"/>
        <end position="59"/>
    </location>
</feature>